<dbReference type="PANTHER" id="PTHR30189">
    <property type="entry name" value="LPS-ASSEMBLY PROTEIN"/>
    <property type="match status" value="1"/>
</dbReference>
<evidence type="ECO:0000256" key="1">
    <source>
        <dbReference type="ARBA" id="ARBA00023237"/>
    </source>
</evidence>
<name>A0A382P067_9ZZZZ</name>
<organism evidence="3">
    <name type="scientific">marine metagenome</name>
    <dbReference type="NCBI Taxonomy" id="408172"/>
    <lineage>
        <taxon>unclassified sequences</taxon>
        <taxon>metagenomes</taxon>
        <taxon>ecological metagenomes</taxon>
    </lineage>
</organism>
<dbReference type="GO" id="GO:0009279">
    <property type="term" value="C:cell outer membrane"/>
    <property type="evidence" value="ECO:0007669"/>
    <property type="project" value="TreeGrafter"/>
</dbReference>
<sequence>MNSGTSFLRVIGSRLVAIAAIVTFSMSDTIWAQSEAPGVLQDNVLMRADSVTYDEDFGIVTASGHVEISHGENILFADTISYNRRDDIVIATGNVALLSAEDDVVFSNYMELTGDLKSGTIRGIQILFSDGSRAAGVSGRMTGDGRNEIRKAVYSPCELCPENYWKEPLWQIKSFNVIHDKSLKRIFYKDAFLEVFGVPVAYVPFFSHPDPSVVRKTGFLTPSIRSNGVLGLTYEQPFFLNIAPNRDATFAPIISFKEGVVLTGEYREVRKHGKYKLNGSITP</sequence>
<evidence type="ECO:0000313" key="3">
    <source>
        <dbReference type="EMBL" id="SVC65332.1"/>
    </source>
</evidence>
<proteinExistence type="predicted"/>
<dbReference type="GO" id="GO:1990351">
    <property type="term" value="C:transporter complex"/>
    <property type="evidence" value="ECO:0007669"/>
    <property type="project" value="TreeGrafter"/>
</dbReference>
<dbReference type="EMBL" id="UINC01103161">
    <property type="protein sequence ID" value="SVC65332.1"/>
    <property type="molecule type" value="Genomic_DNA"/>
</dbReference>
<reference evidence="3" key="1">
    <citation type="submission" date="2018-05" db="EMBL/GenBank/DDBJ databases">
        <authorList>
            <person name="Lanie J.A."/>
            <person name="Ng W.-L."/>
            <person name="Kazmierczak K.M."/>
            <person name="Andrzejewski T.M."/>
            <person name="Davidsen T.M."/>
            <person name="Wayne K.J."/>
            <person name="Tettelin H."/>
            <person name="Glass J.I."/>
            <person name="Rusch D."/>
            <person name="Podicherti R."/>
            <person name="Tsui H.-C.T."/>
            <person name="Winkler M.E."/>
        </authorList>
    </citation>
    <scope>NUCLEOTIDE SEQUENCE</scope>
</reference>
<dbReference type="InterPro" id="IPR005653">
    <property type="entry name" value="OstA-like_N"/>
</dbReference>
<dbReference type="PANTHER" id="PTHR30189:SF1">
    <property type="entry name" value="LPS-ASSEMBLY PROTEIN LPTD"/>
    <property type="match status" value="1"/>
</dbReference>
<gene>
    <name evidence="3" type="ORF">METZ01_LOCUS318186</name>
</gene>
<dbReference type="Pfam" id="PF03968">
    <property type="entry name" value="LptD_N"/>
    <property type="match status" value="1"/>
</dbReference>
<dbReference type="InterPro" id="IPR050218">
    <property type="entry name" value="LptD"/>
</dbReference>
<accession>A0A382P067</accession>
<feature type="non-terminal residue" evidence="3">
    <location>
        <position position="283"/>
    </location>
</feature>
<feature type="domain" description="Organic solvent tolerance-like N-terminal" evidence="2">
    <location>
        <begin position="47"/>
        <end position="119"/>
    </location>
</feature>
<evidence type="ECO:0000259" key="2">
    <source>
        <dbReference type="Pfam" id="PF03968"/>
    </source>
</evidence>
<keyword evidence="1" id="KW-0998">Cell outer membrane</keyword>
<protein>
    <recommendedName>
        <fullName evidence="2">Organic solvent tolerance-like N-terminal domain-containing protein</fullName>
    </recommendedName>
</protein>
<keyword evidence="1" id="KW-0472">Membrane</keyword>
<dbReference type="Gene3D" id="2.60.450.10">
    <property type="entry name" value="Lipopolysaccharide (LPS) transport protein A like domain"/>
    <property type="match status" value="1"/>
</dbReference>
<dbReference type="AlphaFoldDB" id="A0A382P067"/>